<keyword evidence="2 5" id="KW-0547">Nucleotide-binding</keyword>
<gene>
    <name evidence="7" type="ORF">C0Q70_00915</name>
</gene>
<evidence type="ECO:0000256" key="4">
    <source>
        <dbReference type="ARBA" id="ARBA00022840"/>
    </source>
</evidence>
<accession>A0A2T7PY06</accession>
<dbReference type="InterPro" id="IPR017441">
    <property type="entry name" value="Protein_kinase_ATP_BS"/>
</dbReference>
<dbReference type="EMBL" id="PZQS01000001">
    <property type="protein sequence ID" value="PVD38303.1"/>
    <property type="molecule type" value="Genomic_DNA"/>
</dbReference>
<dbReference type="InterPro" id="IPR051681">
    <property type="entry name" value="Ser/Thr_Kinases-Pseudokinases"/>
</dbReference>
<dbReference type="InterPro" id="IPR011009">
    <property type="entry name" value="Kinase-like_dom_sf"/>
</dbReference>
<evidence type="ECO:0000256" key="5">
    <source>
        <dbReference type="PROSITE-ProRule" id="PRU10141"/>
    </source>
</evidence>
<dbReference type="PROSITE" id="PS50011">
    <property type="entry name" value="PROTEIN_KINASE_DOM"/>
    <property type="match status" value="1"/>
</dbReference>
<dbReference type="PROSITE" id="PS00108">
    <property type="entry name" value="PROTEIN_KINASE_ST"/>
    <property type="match status" value="1"/>
</dbReference>
<sequence length="724" mass="79791">MDMPDLYTPFIIPHDTMQRHEEVQPVASDLRRDPHGRVFNDLDHQVRISNTDQIEVGTCLGEGNFGKVFEGCLFKKGEGAPQPVALKILFEPENNRKSTHQGFQTRLEAACTAYLTARQEVSILEGLSHPHIVPFMGLALRPLSLVLGLAPHGALDSVLKRLHGAGTYLPLFVIRQIILQVAKALAYLHSYNIIYRDLKSENVLVWDLPSSSDAKPDARVNIKIADYGISRTVLPTGAKGFGGTPPFIAPEILRFAGKGTYTEKVDIFSLGMFIFELLTCRMPFAEMNNPSSLVCQGGRPSLTTQEVQCYPTCLLDLLSVCWSQEPGDRPSAADENPEPSNSFSLDHFTHIRPAQVWLSSCTAGSTNALEILSFGPSCDTVIDHKTLLLRAVSITALCVVGNSVWCADTNGVIHIYSINTLTLINQLQLPVQACVSVLSLHQLPGKETVMVVASLTDCGIIFCCQQPHLELTDSEIGIEQFRVFRCYCSSLVPTDDGCELWLGQGSGSILIWNVTSQTSTNCLYHSLDPLPKSTCCFFLVAAKPLGSQHTFVWSYNFPGTVVYCWNASRRCIVERLDCSTIYSTVDSTILGSPQNPEGSQVTALNIIDQYLYIGNTKGRIIVADAITLQPLCLFPAHSPRDFYIKCILSISSRQDLVFEADQAARSKGIVSVGRGYVDLLNNGGAGVRKRESLAEQERIQSRPGDGMVNHTYVLSWSAENWEYY</sequence>
<dbReference type="Gene3D" id="1.10.510.10">
    <property type="entry name" value="Transferase(Phosphotransferase) domain 1"/>
    <property type="match status" value="1"/>
</dbReference>
<dbReference type="GO" id="GO:0005524">
    <property type="term" value="F:ATP binding"/>
    <property type="evidence" value="ECO:0007669"/>
    <property type="project" value="UniProtKB-UniRule"/>
</dbReference>
<keyword evidence="4 5" id="KW-0067">ATP-binding</keyword>
<dbReference type="SUPFAM" id="SSF56112">
    <property type="entry name" value="Protein kinase-like (PK-like)"/>
    <property type="match status" value="1"/>
</dbReference>
<dbReference type="GO" id="GO:0004674">
    <property type="term" value="F:protein serine/threonine kinase activity"/>
    <property type="evidence" value="ECO:0007669"/>
    <property type="project" value="TreeGrafter"/>
</dbReference>
<dbReference type="PANTHER" id="PTHR44329:SF288">
    <property type="entry name" value="MITOGEN-ACTIVATED PROTEIN KINASE KINASE KINASE 20"/>
    <property type="match status" value="1"/>
</dbReference>
<comment type="caution">
    <text evidence="7">The sequence shown here is derived from an EMBL/GenBank/DDBJ whole genome shotgun (WGS) entry which is preliminary data.</text>
</comment>
<evidence type="ECO:0000313" key="7">
    <source>
        <dbReference type="EMBL" id="PVD38303.1"/>
    </source>
</evidence>
<evidence type="ECO:0000256" key="2">
    <source>
        <dbReference type="ARBA" id="ARBA00022741"/>
    </source>
</evidence>
<dbReference type="InterPro" id="IPR008271">
    <property type="entry name" value="Ser/Thr_kinase_AS"/>
</dbReference>
<name>A0A2T7PY06_POMCA</name>
<dbReference type="InterPro" id="IPR015943">
    <property type="entry name" value="WD40/YVTN_repeat-like_dom_sf"/>
</dbReference>
<feature type="binding site" evidence="5">
    <location>
        <position position="87"/>
    </location>
    <ligand>
        <name>ATP</name>
        <dbReference type="ChEBI" id="CHEBI:30616"/>
    </ligand>
</feature>
<dbReference type="Pfam" id="PF00069">
    <property type="entry name" value="Pkinase"/>
    <property type="match status" value="1"/>
</dbReference>
<evidence type="ECO:0000256" key="3">
    <source>
        <dbReference type="ARBA" id="ARBA00022777"/>
    </source>
</evidence>
<keyword evidence="1" id="KW-0808">Transferase</keyword>
<protein>
    <recommendedName>
        <fullName evidence="6">Protein kinase domain-containing protein</fullName>
    </recommendedName>
</protein>
<evidence type="ECO:0000259" key="6">
    <source>
        <dbReference type="PROSITE" id="PS50011"/>
    </source>
</evidence>
<proteinExistence type="predicted"/>
<dbReference type="PANTHER" id="PTHR44329">
    <property type="entry name" value="SERINE/THREONINE-PROTEIN KINASE TNNI3K-RELATED"/>
    <property type="match status" value="1"/>
</dbReference>
<dbReference type="SUPFAM" id="SSF50998">
    <property type="entry name" value="Quinoprotein alcohol dehydrogenase-like"/>
    <property type="match status" value="1"/>
</dbReference>
<dbReference type="OrthoDB" id="10252328at2759"/>
<dbReference type="SMART" id="SM00220">
    <property type="entry name" value="S_TKc"/>
    <property type="match status" value="1"/>
</dbReference>
<dbReference type="Proteomes" id="UP000245119">
    <property type="component" value="Linkage Group LG1"/>
</dbReference>
<organism evidence="7 8">
    <name type="scientific">Pomacea canaliculata</name>
    <name type="common">Golden apple snail</name>
    <dbReference type="NCBI Taxonomy" id="400727"/>
    <lineage>
        <taxon>Eukaryota</taxon>
        <taxon>Metazoa</taxon>
        <taxon>Spiralia</taxon>
        <taxon>Lophotrochozoa</taxon>
        <taxon>Mollusca</taxon>
        <taxon>Gastropoda</taxon>
        <taxon>Caenogastropoda</taxon>
        <taxon>Architaenioglossa</taxon>
        <taxon>Ampullarioidea</taxon>
        <taxon>Ampullariidae</taxon>
        <taxon>Pomacea</taxon>
    </lineage>
</organism>
<keyword evidence="3" id="KW-0418">Kinase</keyword>
<dbReference type="InterPro" id="IPR000719">
    <property type="entry name" value="Prot_kinase_dom"/>
</dbReference>
<feature type="domain" description="Protein kinase" evidence="6">
    <location>
        <begin position="54"/>
        <end position="344"/>
    </location>
</feature>
<dbReference type="InterPro" id="IPR011047">
    <property type="entry name" value="Quinoprotein_ADH-like_sf"/>
</dbReference>
<dbReference type="STRING" id="400727.A0A2T7PY06"/>
<evidence type="ECO:0000256" key="1">
    <source>
        <dbReference type="ARBA" id="ARBA00022679"/>
    </source>
</evidence>
<evidence type="ECO:0000313" key="8">
    <source>
        <dbReference type="Proteomes" id="UP000245119"/>
    </source>
</evidence>
<reference evidence="7 8" key="1">
    <citation type="submission" date="2018-04" db="EMBL/GenBank/DDBJ databases">
        <title>The genome of golden apple snail Pomacea canaliculata provides insight into stress tolerance and invasive adaptation.</title>
        <authorList>
            <person name="Liu C."/>
            <person name="Liu B."/>
            <person name="Ren Y."/>
            <person name="Zhang Y."/>
            <person name="Wang H."/>
            <person name="Li S."/>
            <person name="Jiang F."/>
            <person name="Yin L."/>
            <person name="Zhang G."/>
            <person name="Qian W."/>
            <person name="Fan W."/>
        </authorList>
    </citation>
    <scope>NUCLEOTIDE SEQUENCE [LARGE SCALE GENOMIC DNA]</scope>
    <source>
        <strain evidence="7">SZHN2017</strain>
        <tissue evidence="7">Muscle</tissue>
    </source>
</reference>
<dbReference type="AlphaFoldDB" id="A0A2T7PY06"/>
<keyword evidence="8" id="KW-1185">Reference proteome</keyword>
<dbReference type="Gene3D" id="2.130.10.10">
    <property type="entry name" value="YVTN repeat-like/Quinoprotein amine dehydrogenase"/>
    <property type="match status" value="1"/>
</dbReference>
<dbReference type="PROSITE" id="PS00107">
    <property type="entry name" value="PROTEIN_KINASE_ATP"/>
    <property type="match status" value="1"/>
</dbReference>